<dbReference type="RefSeq" id="WP_137005272.1">
    <property type="nucleotide sequence ID" value="NZ_CP039923.1"/>
</dbReference>
<dbReference type="AlphaFoldDB" id="A0A4D7Z2U5"/>
<dbReference type="SMART" id="SM00530">
    <property type="entry name" value="HTH_XRE"/>
    <property type="match status" value="1"/>
</dbReference>
<organism evidence="2 3">
    <name type="scientific">Agrobacterium tumefaciens</name>
    <dbReference type="NCBI Taxonomy" id="358"/>
    <lineage>
        <taxon>Bacteria</taxon>
        <taxon>Pseudomonadati</taxon>
        <taxon>Pseudomonadota</taxon>
        <taxon>Alphaproteobacteria</taxon>
        <taxon>Hyphomicrobiales</taxon>
        <taxon>Rhizobiaceae</taxon>
        <taxon>Rhizobium/Agrobacterium group</taxon>
        <taxon>Agrobacterium</taxon>
        <taxon>Agrobacterium tumefaciens complex</taxon>
    </lineage>
</organism>
<dbReference type="Proteomes" id="UP000298649">
    <property type="component" value="Chromosome linear"/>
</dbReference>
<dbReference type="CDD" id="cd00093">
    <property type="entry name" value="HTH_XRE"/>
    <property type="match status" value="1"/>
</dbReference>
<dbReference type="Gene3D" id="1.10.260.40">
    <property type="entry name" value="lambda repressor-like DNA-binding domains"/>
    <property type="match status" value="1"/>
</dbReference>
<name>A0A4D7Z2U5_AGRTU</name>
<dbReference type="EMBL" id="CP039923">
    <property type="protein sequence ID" value="QCL96590.1"/>
    <property type="molecule type" value="Genomic_DNA"/>
</dbReference>
<reference evidence="2 3" key="1">
    <citation type="submission" date="2019-04" db="EMBL/GenBank/DDBJ databases">
        <title>Complete genome sequence of Agrobacterium tumefaciens CFBP7129.</title>
        <authorList>
            <person name="Haryono M."/>
            <person name="Lin Y.-C."/>
            <person name="Lai E.-M."/>
            <person name="Kuo C.-H."/>
        </authorList>
    </citation>
    <scope>NUCLEOTIDE SEQUENCE [LARGE SCALE GENOMIC DNA]</scope>
    <source>
        <strain evidence="2 3">CFBP7129</strain>
    </source>
</reference>
<sequence length="82" mass="8847">MKKDIYPAQIRAARALIDWTREDLADASGVTVRTLARLESAQTIPRQTTLKALSTALEAAGVEFIPENGGGPGVRLAEKITR</sequence>
<dbReference type="SUPFAM" id="SSF47413">
    <property type="entry name" value="lambda repressor-like DNA-binding domains"/>
    <property type="match status" value="1"/>
</dbReference>
<evidence type="ECO:0000259" key="1">
    <source>
        <dbReference type="PROSITE" id="PS50943"/>
    </source>
</evidence>
<evidence type="ECO:0000313" key="2">
    <source>
        <dbReference type="EMBL" id="QCL96590.1"/>
    </source>
</evidence>
<protein>
    <submittedName>
        <fullName evidence="2">Helix-turn-helix transcriptional regulator</fullName>
    </submittedName>
</protein>
<evidence type="ECO:0000313" key="3">
    <source>
        <dbReference type="Proteomes" id="UP000298649"/>
    </source>
</evidence>
<dbReference type="InterPro" id="IPR001387">
    <property type="entry name" value="Cro/C1-type_HTH"/>
</dbReference>
<proteinExistence type="predicted"/>
<dbReference type="PROSITE" id="PS50943">
    <property type="entry name" value="HTH_CROC1"/>
    <property type="match status" value="1"/>
</dbReference>
<gene>
    <name evidence="2" type="ORF">CFBP7129_20535</name>
</gene>
<dbReference type="GO" id="GO:0003677">
    <property type="term" value="F:DNA binding"/>
    <property type="evidence" value="ECO:0007669"/>
    <property type="project" value="InterPro"/>
</dbReference>
<feature type="domain" description="HTH cro/C1-type" evidence="1">
    <location>
        <begin position="10"/>
        <end position="64"/>
    </location>
</feature>
<accession>A0A4D7Z2U5</accession>
<dbReference type="InterPro" id="IPR010982">
    <property type="entry name" value="Lambda_DNA-bd_dom_sf"/>
</dbReference>
<dbReference type="Pfam" id="PF01381">
    <property type="entry name" value="HTH_3"/>
    <property type="match status" value="1"/>
</dbReference>